<gene>
    <name evidence="2" type="ORF">BIW11_03863</name>
</gene>
<protein>
    <submittedName>
        <fullName evidence="2">Uncharacterized protein</fullName>
    </submittedName>
</protein>
<evidence type="ECO:0000256" key="1">
    <source>
        <dbReference type="SAM" id="Phobius"/>
    </source>
</evidence>
<evidence type="ECO:0000313" key="3">
    <source>
        <dbReference type="Proteomes" id="UP000192247"/>
    </source>
</evidence>
<keyword evidence="1" id="KW-0472">Membrane</keyword>
<dbReference type="EMBL" id="MNPL01012750">
    <property type="protein sequence ID" value="OQR72015.1"/>
    <property type="molecule type" value="Genomic_DNA"/>
</dbReference>
<dbReference type="InterPro" id="IPR032055">
    <property type="entry name" value="TMEM72"/>
</dbReference>
<sequence>MKTGPAAAPITLELSSGQYFEWWRQSTIPSGYPILFIMFFSMGVCAVLMSVLELAFFVDFWLAVRDRSEAWRWWRCVRCLDFIPKAGLYATLAILCFVYQHGDDIWLPVLAGVISIVLAVMYLIVGLLIYTRIKREQDFPAFEVDLSFPEPASLIQQEEIILL</sequence>
<comment type="caution">
    <text evidence="2">The sequence shown here is derived from an EMBL/GenBank/DDBJ whole genome shotgun (WGS) entry which is preliminary data.</text>
</comment>
<feature type="transmembrane region" description="Helical" evidence="1">
    <location>
        <begin position="34"/>
        <end position="62"/>
    </location>
</feature>
<keyword evidence="1" id="KW-1133">Transmembrane helix</keyword>
<accession>A0A1V9XEN4</accession>
<proteinExistence type="predicted"/>
<keyword evidence="3" id="KW-1185">Reference proteome</keyword>
<dbReference type="Proteomes" id="UP000192247">
    <property type="component" value="Unassembled WGS sequence"/>
</dbReference>
<reference evidence="2 3" key="1">
    <citation type="journal article" date="2017" name="Gigascience">
        <title>Draft genome of the honey bee ectoparasitic mite, Tropilaelaps mercedesae, is shaped by the parasitic life history.</title>
        <authorList>
            <person name="Dong X."/>
            <person name="Armstrong S.D."/>
            <person name="Xia D."/>
            <person name="Makepeace B.L."/>
            <person name="Darby A.C."/>
            <person name="Kadowaki T."/>
        </authorList>
    </citation>
    <scope>NUCLEOTIDE SEQUENCE [LARGE SCALE GENOMIC DNA]</scope>
    <source>
        <strain evidence="2">Wuxi-XJTLU</strain>
    </source>
</reference>
<keyword evidence="1" id="KW-0812">Transmembrane</keyword>
<dbReference type="InParanoid" id="A0A1V9XEN4"/>
<feature type="transmembrane region" description="Helical" evidence="1">
    <location>
        <begin position="82"/>
        <end position="100"/>
    </location>
</feature>
<dbReference type="OrthoDB" id="5946061at2759"/>
<feature type="transmembrane region" description="Helical" evidence="1">
    <location>
        <begin position="106"/>
        <end position="130"/>
    </location>
</feature>
<dbReference type="AlphaFoldDB" id="A0A1V9XEN4"/>
<organism evidence="2 3">
    <name type="scientific">Tropilaelaps mercedesae</name>
    <dbReference type="NCBI Taxonomy" id="418985"/>
    <lineage>
        <taxon>Eukaryota</taxon>
        <taxon>Metazoa</taxon>
        <taxon>Ecdysozoa</taxon>
        <taxon>Arthropoda</taxon>
        <taxon>Chelicerata</taxon>
        <taxon>Arachnida</taxon>
        <taxon>Acari</taxon>
        <taxon>Parasitiformes</taxon>
        <taxon>Mesostigmata</taxon>
        <taxon>Gamasina</taxon>
        <taxon>Dermanyssoidea</taxon>
        <taxon>Laelapidae</taxon>
        <taxon>Tropilaelaps</taxon>
    </lineage>
</organism>
<evidence type="ECO:0000313" key="2">
    <source>
        <dbReference type="EMBL" id="OQR72015.1"/>
    </source>
</evidence>
<dbReference type="Pfam" id="PF16054">
    <property type="entry name" value="TMEM72"/>
    <property type="match status" value="1"/>
</dbReference>
<name>A0A1V9XEN4_9ACAR</name>